<accession>A0ABU9N555</accession>
<name>A0ABU9N555_9FLAO</name>
<dbReference type="RefSeq" id="WP_342694931.1">
    <property type="nucleotide sequence ID" value="NZ_JBCGDO010000003.1"/>
</dbReference>
<evidence type="ECO:0000313" key="2">
    <source>
        <dbReference type="EMBL" id="MEM0541700.1"/>
    </source>
</evidence>
<keyword evidence="1" id="KW-0732">Signal</keyword>
<comment type="caution">
    <text evidence="2">The sequence shown here is derived from an EMBL/GenBank/DDBJ whole genome shotgun (WGS) entry which is preliminary data.</text>
</comment>
<protein>
    <submittedName>
        <fullName evidence="2">Uncharacterized protein</fullName>
    </submittedName>
</protein>
<evidence type="ECO:0000313" key="3">
    <source>
        <dbReference type="Proteomes" id="UP001460072"/>
    </source>
</evidence>
<keyword evidence="3" id="KW-1185">Reference proteome</keyword>
<reference evidence="2 3" key="1">
    <citation type="submission" date="2024-03" db="EMBL/GenBank/DDBJ databases">
        <title>Two novel species of the genus Flavobacterium exhibiting potentially degradation of complex polysaccharides.</title>
        <authorList>
            <person name="Lian X."/>
        </authorList>
    </citation>
    <scope>NUCLEOTIDE SEQUENCE [LARGE SCALE GENOMIC DNA]</scope>
    <source>
        <strain evidence="3">j3</strain>
    </source>
</reference>
<evidence type="ECO:0000256" key="1">
    <source>
        <dbReference type="SAM" id="SignalP"/>
    </source>
</evidence>
<feature type="signal peptide" evidence="1">
    <location>
        <begin position="1"/>
        <end position="22"/>
    </location>
</feature>
<dbReference type="EMBL" id="JBCGDO010000003">
    <property type="protein sequence ID" value="MEM0541700.1"/>
    <property type="molecule type" value="Genomic_DNA"/>
</dbReference>
<sequence length="123" mass="14863">MKKVFHVVVLSLSLLVSSEGFGQESVSKDVDFPLKESLYKKYKKQIQAYDKKEFEALFFEFFQKQNDKCLLLNKEEYYTYTIKIAAYSERLGLLYKDQKEESQRTKQEWFDKKYSDYLVFKKQ</sequence>
<feature type="chain" id="PRO_5045098731" evidence="1">
    <location>
        <begin position="23"/>
        <end position="123"/>
    </location>
</feature>
<organism evidence="2 3">
    <name type="scientific">Flavobacterium aureirubrum</name>
    <dbReference type="NCBI Taxonomy" id="3133147"/>
    <lineage>
        <taxon>Bacteria</taxon>
        <taxon>Pseudomonadati</taxon>
        <taxon>Bacteroidota</taxon>
        <taxon>Flavobacteriia</taxon>
        <taxon>Flavobacteriales</taxon>
        <taxon>Flavobacteriaceae</taxon>
        <taxon>Flavobacterium</taxon>
    </lineage>
</organism>
<dbReference type="Proteomes" id="UP001460072">
    <property type="component" value="Unassembled WGS sequence"/>
</dbReference>
<gene>
    <name evidence="2" type="ORF">WFZ85_03665</name>
</gene>
<proteinExistence type="predicted"/>